<organism evidence="3">
    <name type="scientific">Planktothricoides raciborskii GIHE-MW2</name>
    <dbReference type="NCBI Taxonomy" id="2792601"/>
    <lineage>
        <taxon>Bacteria</taxon>
        <taxon>Bacillati</taxon>
        <taxon>Cyanobacteriota</taxon>
        <taxon>Cyanophyceae</taxon>
        <taxon>Oscillatoriophycideae</taxon>
        <taxon>Oscillatoriales</taxon>
        <taxon>Oscillatoriaceae</taxon>
        <taxon>Planktothricoides</taxon>
    </lineage>
</organism>
<dbReference type="Pfam" id="PF19993">
    <property type="entry name" value="DO-GTPase2"/>
    <property type="match status" value="1"/>
</dbReference>
<name>A0AAU8JFU7_9CYAN</name>
<dbReference type="Gene3D" id="3.40.50.300">
    <property type="entry name" value="P-loop containing nucleotide triphosphate hydrolases"/>
    <property type="match status" value="1"/>
</dbReference>
<dbReference type="RefSeq" id="WP_354635716.1">
    <property type="nucleotide sequence ID" value="NZ_CP159837.1"/>
</dbReference>
<sequence>MNNNNQFLQLRTALTAWLKNKQTSPTGPKDIRIGIWGTSRSGKTTYLAMLYSALEDSDEWRVQAGDDHADDFIDTHISEIDAGKFPPATQPTANLNIFTYILIPKFSQGTGSKIVLNFIDAPGEFYEDIRGNGAQTVKIHEAQNNQDTSGDIVDYLRSCDGIIFLIDPIRSKKQGESYKTLLLRLFREFQKRSRKNDNDMVTTLEQYIAFCVTKVDKEEIWSQGKKSADLAKDVMGNQFFTKKLKNFFSEGRYEFFSVASIGRYLDKDGKSREAVIYPDIPETQPPEPPQPPQPLQGGYSGGYDPDAPSGEPNTPPSSSSSSDDDWESFNQTSNTPELPSLPQPTINTEVEYEPFNVIAPIKWLIDSIGLTH</sequence>
<dbReference type="SUPFAM" id="SSF52540">
    <property type="entry name" value="P-loop containing nucleoside triphosphate hydrolases"/>
    <property type="match status" value="1"/>
</dbReference>
<evidence type="ECO:0000313" key="3">
    <source>
        <dbReference type="EMBL" id="XCM38081.1"/>
    </source>
</evidence>
<dbReference type="AlphaFoldDB" id="A0AAU8JFU7"/>
<proteinExistence type="predicted"/>
<feature type="domain" description="Double-GTPase 2" evidence="2">
    <location>
        <begin position="32"/>
        <end position="223"/>
    </location>
</feature>
<evidence type="ECO:0000256" key="1">
    <source>
        <dbReference type="SAM" id="MobiDB-lite"/>
    </source>
</evidence>
<accession>A0AAU8JFU7</accession>
<protein>
    <recommendedName>
        <fullName evidence="2">Double-GTPase 2 domain-containing protein</fullName>
    </recommendedName>
</protein>
<evidence type="ECO:0000259" key="2">
    <source>
        <dbReference type="Pfam" id="PF19993"/>
    </source>
</evidence>
<reference evidence="3" key="1">
    <citation type="submission" date="2024-07" db="EMBL/GenBank/DDBJ databases">
        <authorList>
            <person name="Kim Y.J."/>
            <person name="Jeong J.Y."/>
        </authorList>
    </citation>
    <scope>NUCLEOTIDE SEQUENCE</scope>
    <source>
        <strain evidence="3">GIHE-MW2</strain>
    </source>
</reference>
<dbReference type="EMBL" id="CP159837">
    <property type="protein sequence ID" value="XCM38081.1"/>
    <property type="molecule type" value="Genomic_DNA"/>
</dbReference>
<dbReference type="InterPro" id="IPR045528">
    <property type="entry name" value="DO-GTPase2"/>
</dbReference>
<feature type="compositionally biased region" description="Pro residues" evidence="1">
    <location>
        <begin position="283"/>
        <end position="294"/>
    </location>
</feature>
<dbReference type="InterPro" id="IPR027417">
    <property type="entry name" value="P-loop_NTPase"/>
</dbReference>
<feature type="region of interest" description="Disordered" evidence="1">
    <location>
        <begin position="279"/>
        <end position="346"/>
    </location>
</feature>
<feature type="compositionally biased region" description="Polar residues" evidence="1">
    <location>
        <begin position="328"/>
        <end position="346"/>
    </location>
</feature>
<gene>
    <name evidence="3" type="ORF">ABWT76_000906</name>
</gene>